<dbReference type="EMBL" id="KK914648">
    <property type="protein sequence ID" value="KDP30696.1"/>
    <property type="molecule type" value="Genomic_DNA"/>
</dbReference>
<gene>
    <name evidence="1" type="ORF">JCGZ_16131</name>
</gene>
<dbReference type="Proteomes" id="UP000027138">
    <property type="component" value="Unassembled WGS sequence"/>
</dbReference>
<organism evidence="1 2">
    <name type="scientific">Jatropha curcas</name>
    <name type="common">Barbados nut</name>
    <dbReference type="NCBI Taxonomy" id="180498"/>
    <lineage>
        <taxon>Eukaryota</taxon>
        <taxon>Viridiplantae</taxon>
        <taxon>Streptophyta</taxon>
        <taxon>Embryophyta</taxon>
        <taxon>Tracheophyta</taxon>
        <taxon>Spermatophyta</taxon>
        <taxon>Magnoliopsida</taxon>
        <taxon>eudicotyledons</taxon>
        <taxon>Gunneridae</taxon>
        <taxon>Pentapetalae</taxon>
        <taxon>rosids</taxon>
        <taxon>fabids</taxon>
        <taxon>Malpighiales</taxon>
        <taxon>Euphorbiaceae</taxon>
        <taxon>Crotonoideae</taxon>
        <taxon>Jatropheae</taxon>
        <taxon>Jatropha</taxon>
    </lineage>
</organism>
<sequence length="64" mass="7727">MGNRIREREYRRRECDCCKKETEGFSSTIAVATIKQREREFSAKQVRNVEIHFRDRDHIKHGCD</sequence>
<dbReference type="AlphaFoldDB" id="A0A067K399"/>
<evidence type="ECO:0000313" key="2">
    <source>
        <dbReference type="Proteomes" id="UP000027138"/>
    </source>
</evidence>
<accession>A0A067K399</accession>
<keyword evidence="2" id="KW-1185">Reference proteome</keyword>
<protein>
    <submittedName>
        <fullName evidence="1">Uncharacterized protein</fullName>
    </submittedName>
</protein>
<evidence type="ECO:0000313" key="1">
    <source>
        <dbReference type="EMBL" id="KDP30696.1"/>
    </source>
</evidence>
<reference evidence="1 2" key="1">
    <citation type="journal article" date="2014" name="PLoS ONE">
        <title>Global Analysis of Gene Expression Profiles in Physic Nut (Jatropha curcas L.) Seedlings Exposed to Salt Stress.</title>
        <authorList>
            <person name="Zhang L."/>
            <person name="Zhang C."/>
            <person name="Wu P."/>
            <person name="Chen Y."/>
            <person name="Li M."/>
            <person name="Jiang H."/>
            <person name="Wu G."/>
        </authorList>
    </citation>
    <scope>NUCLEOTIDE SEQUENCE [LARGE SCALE GENOMIC DNA]</scope>
    <source>
        <strain evidence="2">cv. GZQX0401</strain>
        <tissue evidence="1">Young leaves</tissue>
    </source>
</reference>
<name>A0A067K399_JATCU</name>
<proteinExistence type="predicted"/>